<reference evidence="1 2" key="1">
    <citation type="submission" date="2016-10" db="EMBL/GenBank/DDBJ databases">
        <authorList>
            <person name="de Groot N.N."/>
        </authorList>
    </citation>
    <scope>NUCLEOTIDE SEQUENCE [LARGE SCALE GENOMIC DNA]</scope>
    <source>
        <strain evidence="1 2">DSM 27842</strain>
    </source>
</reference>
<protein>
    <submittedName>
        <fullName evidence="1">Uncharacterized protein</fullName>
    </submittedName>
</protein>
<gene>
    <name evidence="1" type="ORF">SAMN04490248_13723</name>
</gene>
<name>A0A1H8VYM6_9RHOB</name>
<dbReference type="Proteomes" id="UP000198893">
    <property type="component" value="Unassembled WGS sequence"/>
</dbReference>
<dbReference type="AlphaFoldDB" id="A0A1H8VYM6"/>
<accession>A0A1H8VYM6</accession>
<evidence type="ECO:0000313" key="2">
    <source>
        <dbReference type="Proteomes" id="UP000198893"/>
    </source>
</evidence>
<organism evidence="1 2">
    <name type="scientific">Salinihabitans flavidus</name>
    <dbReference type="NCBI Taxonomy" id="569882"/>
    <lineage>
        <taxon>Bacteria</taxon>
        <taxon>Pseudomonadati</taxon>
        <taxon>Pseudomonadota</taxon>
        <taxon>Alphaproteobacteria</taxon>
        <taxon>Rhodobacterales</taxon>
        <taxon>Roseobacteraceae</taxon>
        <taxon>Salinihabitans</taxon>
    </lineage>
</organism>
<dbReference type="EMBL" id="FODS01000037">
    <property type="protein sequence ID" value="SEP20445.1"/>
    <property type="molecule type" value="Genomic_DNA"/>
</dbReference>
<sequence length="56" mass="6466">MIIRDETNNAIGATVGSLSGNLHLWRIRLGVIGRMIGQFMRMNHRIYKKSRNRPKS</sequence>
<keyword evidence="2" id="KW-1185">Reference proteome</keyword>
<evidence type="ECO:0000313" key="1">
    <source>
        <dbReference type="EMBL" id="SEP20445.1"/>
    </source>
</evidence>
<proteinExistence type="predicted"/>